<evidence type="ECO:0000313" key="5">
    <source>
        <dbReference type="Proteomes" id="UP000316238"/>
    </source>
</evidence>
<feature type="domain" description="DUF5666" evidence="3">
    <location>
        <begin position="60"/>
        <end position="120"/>
    </location>
</feature>
<feature type="region of interest" description="Disordered" evidence="1">
    <location>
        <begin position="32"/>
        <end position="52"/>
    </location>
</feature>
<keyword evidence="2" id="KW-0732">Signal</keyword>
<dbReference type="EMBL" id="NQJD01000041">
    <property type="protein sequence ID" value="TAA74066.1"/>
    <property type="molecule type" value="Genomic_DNA"/>
</dbReference>
<evidence type="ECO:0000256" key="2">
    <source>
        <dbReference type="SAM" id="SignalP"/>
    </source>
</evidence>
<evidence type="ECO:0000256" key="1">
    <source>
        <dbReference type="SAM" id="MobiDB-lite"/>
    </source>
</evidence>
<comment type="caution">
    <text evidence="4">The sequence shown here is derived from an EMBL/GenBank/DDBJ whole genome shotgun (WGS) entry which is preliminary data.</text>
</comment>
<accession>A0A521FZ79</accession>
<evidence type="ECO:0000259" key="3">
    <source>
        <dbReference type="Pfam" id="PF18914"/>
    </source>
</evidence>
<feature type="chain" id="PRO_5022136859" description="DUF5666 domain-containing protein" evidence="2">
    <location>
        <begin position="31"/>
        <end position="126"/>
    </location>
</feature>
<dbReference type="Proteomes" id="UP000316238">
    <property type="component" value="Unassembled WGS sequence"/>
</dbReference>
<organism evidence="4 5">
    <name type="scientific">Candidatus Electronema aureum</name>
    <dbReference type="NCBI Taxonomy" id="2005002"/>
    <lineage>
        <taxon>Bacteria</taxon>
        <taxon>Pseudomonadati</taxon>
        <taxon>Thermodesulfobacteriota</taxon>
        <taxon>Desulfobulbia</taxon>
        <taxon>Desulfobulbales</taxon>
        <taxon>Desulfobulbaceae</taxon>
        <taxon>Candidatus Electronema</taxon>
    </lineage>
</organism>
<dbReference type="Pfam" id="PF18914">
    <property type="entry name" value="DUF5666"/>
    <property type="match status" value="1"/>
</dbReference>
<feature type="signal peptide" evidence="2">
    <location>
        <begin position="1"/>
        <end position="30"/>
    </location>
</feature>
<reference evidence="4" key="1">
    <citation type="submission" date="2017-07" db="EMBL/GenBank/DDBJ databases">
        <title>The cable genome - Insights into the physiology and evolution of filamentous bacteria capable of sulfide oxidation via long distance electron transfer.</title>
        <authorList>
            <person name="Thorup C."/>
            <person name="Bjerg J.T."/>
            <person name="Schreiber L."/>
            <person name="Nielsen L.P."/>
            <person name="Kjeldsen K.U."/>
            <person name="Boesen T."/>
            <person name="Boggild A."/>
            <person name="Meysman F."/>
            <person name="Geelhoed J."/>
            <person name="Schramm A."/>
        </authorList>
    </citation>
    <scope>NUCLEOTIDE SEQUENCE [LARGE SCALE GENOMIC DNA]</scope>
    <source>
        <strain evidence="4">GS</strain>
    </source>
</reference>
<proteinExistence type="predicted"/>
<gene>
    <name evidence="4" type="ORF">CDV28_14115</name>
</gene>
<sequence>MITSKEKGIMRNRLFLFAAVFVVFTGAAQAEESGQKNQLKQHHYQPGQGYEQEPEYKFSGRITKIPENSLSGIWVINNDRQIVVSPTTNIKQENGKAIVGASVAVKGVLQGSNFMATEIEVTTDIP</sequence>
<name>A0A521FZ79_9BACT</name>
<protein>
    <recommendedName>
        <fullName evidence="3">DUF5666 domain-containing protein</fullName>
    </recommendedName>
</protein>
<dbReference type="InterPro" id="IPR043724">
    <property type="entry name" value="DUF5666"/>
</dbReference>
<keyword evidence="5" id="KW-1185">Reference proteome</keyword>
<evidence type="ECO:0000313" key="4">
    <source>
        <dbReference type="EMBL" id="TAA74066.1"/>
    </source>
</evidence>
<dbReference type="AlphaFoldDB" id="A0A521FZ79"/>